<reference evidence="1" key="1">
    <citation type="submission" date="2024-03" db="EMBL/GenBank/DDBJ databases">
        <title>Novel Streptomyces species of biotechnological and ecological value are a feature of Machair soil.</title>
        <authorList>
            <person name="Prole J.R."/>
            <person name="Goodfellow M."/>
            <person name="Allenby N."/>
            <person name="Ward A.C."/>
        </authorList>
    </citation>
    <scope>NUCLEOTIDE SEQUENCE</scope>
    <source>
        <strain evidence="1">MS1.AVA.4</strain>
    </source>
</reference>
<proteinExistence type="predicted"/>
<dbReference type="EMBL" id="JBBKAI010000004">
    <property type="protein sequence ID" value="MEJ8662326.1"/>
    <property type="molecule type" value="Genomic_DNA"/>
</dbReference>
<dbReference type="Proteomes" id="UP001375539">
    <property type="component" value="Unassembled WGS sequence"/>
</dbReference>
<evidence type="ECO:0000313" key="1">
    <source>
        <dbReference type="EMBL" id="MEJ8662326.1"/>
    </source>
</evidence>
<organism evidence="1 2">
    <name type="scientific">Streptomyces pratisoli</name>
    <dbReference type="NCBI Taxonomy" id="3139917"/>
    <lineage>
        <taxon>Bacteria</taxon>
        <taxon>Bacillati</taxon>
        <taxon>Actinomycetota</taxon>
        <taxon>Actinomycetes</taxon>
        <taxon>Kitasatosporales</taxon>
        <taxon>Streptomycetaceae</taxon>
        <taxon>Streptomyces</taxon>
    </lineage>
</organism>
<comment type="caution">
    <text evidence="1">The sequence shown here is derived from an EMBL/GenBank/DDBJ whole genome shotgun (WGS) entry which is preliminary data.</text>
</comment>
<evidence type="ECO:0000313" key="2">
    <source>
        <dbReference type="Proteomes" id="UP001375539"/>
    </source>
</evidence>
<sequence>MSTKHTTHQPTTTETAPFFELRLAGVHITLNMPRHVLRLACGIALGMAVSATSAVTWLPL</sequence>
<accession>A0ACC6QVI5</accession>
<keyword evidence="2" id="KW-1185">Reference proteome</keyword>
<name>A0ACC6QVI5_9ACTN</name>
<protein>
    <submittedName>
        <fullName evidence="1">Uncharacterized protein</fullName>
    </submittedName>
</protein>
<gene>
    <name evidence="1" type="ORF">WKI58_38710</name>
</gene>